<protein>
    <submittedName>
        <fullName evidence="1">Uncharacterized protein</fullName>
    </submittedName>
</protein>
<dbReference type="GeneID" id="98393527"/>
<dbReference type="AlphaFoldDB" id="A0A2L0D4J2"/>
<gene>
    <name evidence="1" type="ORF">C0J00_06340</name>
</gene>
<evidence type="ECO:0000313" key="1">
    <source>
        <dbReference type="EMBL" id="AUW96753.1"/>
    </source>
</evidence>
<organism evidence="1 2">
    <name type="scientific">Streptococcus pluranimalium</name>
    <dbReference type="NCBI Taxonomy" id="82348"/>
    <lineage>
        <taxon>Bacteria</taxon>
        <taxon>Bacillati</taxon>
        <taxon>Bacillota</taxon>
        <taxon>Bacilli</taxon>
        <taxon>Lactobacillales</taxon>
        <taxon>Streptococcaceae</taxon>
        <taxon>Streptococcus</taxon>
    </lineage>
</organism>
<evidence type="ECO:0000313" key="2">
    <source>
        <dbReference type="Proteomes" id="UP000238956"/>
    </source>
</evidence>
<keyword evidence="2" id="KW-1185">Reference proteome</keyword>
<dbReference type="EMBL" id="CP025536">
    <property type="protein sequence ID" value="AUW96753.1"/>
    <property type="molecule type" value="Genomic_DNA"/>
</dbReference>
<sequence length="138" mass="16041">MNESQRRQIWQLRHKGMGYGAIARTVNLSRDAVKKYCGRNPELKGLGELVKENLNEGGGSYCKTCHQVLVHKPTGRPKKFCSDRCRKVWWEVHKDDHDKTRIAYHELTCQKCDGSFLAYANPGRKFCSHSCYIQSRFY</sequence>
<dbReference type="KEGG" id="splr:C0J00_06340"/>
<reference evidence="1 2" key="2">
    <citation type="submission" date="2018-02" db="EMBL/GenBank/DDBJ databases">
        <title>Whole genome sequencing analysis of Streptococcus pluranimalium isolated from cattle infected mastitis in China.</title>
        <authorList>
            <person name="Zhang J.-R."/>
            <person name="Hu G.-Z."/>
        </authorList>
    </citation>
    <scope>NUCLEOTIDE SEQUENCE [LARGE SCALE GENOMIC DNA]</scope>
    <source>
        <strain evidence="1 2">TH11417</strain>
    </source>
</reference>
<dbReference type="OrthoDB" id="9792035at2"/>
<dbReference type="Proteomes" id="UP000238956">
    <property type="component" value="Chromosome"/>
</dbReference>
<proteinExistence type="predicted"/>
<reference evidence="1 2" key="1">
    <citation type="submission" date="2017-12" db="EMBL/GenBank/DDBJ databases">
        <authorList>
            <person name="Hurst M.R.H."/>
        </authorList>
    </citation>
    <scope>NUCLEOTIDE SEQUENCE [LARGE SCALE GENOMIC DNA]</scope>
    <source>
        <strain evidence="1 2">TH11417</strain>
    </source>
</reference>
<accession>A0A2L0D4J2</accession>
<name>A0A2L0D4J2_9STRE</name>
<dbReference type="RefSeq" id="WP_104968078.1">
    <property type="nucleotide sequence ID" value="NZ_CP025536.1"/>
</dbReference>